<name>A0A9N8F2P5_9STRA</name>
<feature type="region of interest" description="Disordered" evidence="1">
    <location>
        <begin position="1"/>
        <end position="161"/>
    </location>
</feature>
<evidence type="ECO:0000313" key="3">
    <source>
        <dbReference type="Proteomes" id="UP001153069"/>
    </source>
</evidence>
<gene>
    <name evidence="2" type="ORF">SEMRO_3702_G350490.1</name>
</gene>
<accession>A0A9N8F2P5</accession>
<evidence type="ECO:0000313" key="2">
    <source>
        <dbReference type="EMBL" id="CAB9531587.1"/>
    </source>
</evidence>
<protein>
    <submittedName>
        <fullName evidence="2">Uncharacterized protein</fullName>
    </submittedName>
</protein>
<comment type="caution">
    <text evidence="2">The sequence shown here is derived from an EMBL/GenBank/DDBJ whole genome shotgun (WGS) entry which is preliminary data.</text>
</comment>
<proteinExistence type="predicted"/>
<evidence type="ECO:0000256" key="1">
    <source>
        <dbReference type="SAM" id="MobiDB-lite"/>
    </source>
</evidence>
<sequence length="250" mass="27641">MPSPTVETVESSEDEVEINQSAFLPNQDEADGLNNAGGGGIQGSDFFILPTQYSSSDESEDEGEVQKLTDLTSDSDNPVEKVRAAKRVKRQQDSKRKAENYHNWLKNGASSKSDSSQEENRDYWTHSTAGSNSAPKKNPAVTAGLKKVPPSNSKDPPKKSITLKSAVGSLGLEVKNTGTIVKNHTSRKFKEFTKSQKKMHEELKKQQEDLIRLWTHTRDNSHVLLKLIRGVQSSVNAILKRNCGQVPPQK</sequence>
<feature type="compositionally biased region" description="Basic and acidic residues" evidence="1">
    <location>
        <begin position="90"/>
        <end position="100"/>
    </location>
</feature>
<feature type="compositionally biased region" description="Polar residues" evidence="1">
    <location>
        <begin position="125"/>
        <end position="135"/>
    </location>
</feature>
<dbReference type="Proteomes" id="UP001153069">
    <property type="component" value="Unassembled WGS sequence"/>
</dbReference>
<dbReference type="AlphaFoldDB" id="A0A9N8F2P5"/>
<keyword evidence="3" id="KW-1185">Reference proteome</keyword>
<reference evidence="2" key="1">
    <citation type="submission" date="2020-06" db="EMBL/GenBank/DDBJ databases">
        <authorList>
            <consortium name="Plant Systems Biology data submission"/>
        </authorList>
    </citation>
    <scope>NUCLEOTIDE SEQUENCE</scope>
    <source>
        <strain evidence="2">D6</strain>
    </source>
</reference>
<dbReference type="EMBL" id="CAICTM010003700">
    <property type="protein sequence ID" value="CAB9531587.1"/>
    <property type="molecule type" value="Genomic_DNA"/>
</dbReference>
<organism evidence="2 3">
    <name type="scientific">Seminavis robusta</name>
    <dbReference type="NCBI Taxonomy" id="568900"/>
    <lineage>
        <taxon>Eukaryota</taxon>
        <taxon>Sar</taxon>
        <taxon>Stramenopiles</taxon>
        <taxon>Ochrophyta</taxon>
        <taxon>Bacillariophyta</taxon>
        <taxon>Bacillariophyceae</taxon>
        <taxon>Bacillariophycidae</taxon>
        <taxon>Naviculales</taxon>
        <taxon>Naviculaceae</taxon>
        <taxon>Seminavis</taxon>
    </lineage>
</organism>